<keyword evidence="4" id="KW-0830">Ubiquinone</keyword>
<evidence type="ECO:0000259" key="3">
    <source>
        <dbReference type="Pfam" id="PF13649"/>
    </source>
</evidence>
<dbReference type="SUPFAM" id="SSF53335">
    <property type="entry name" value="S-adenosyl-L-methionine-dependent methyltransferases"/>
    <property type="match status" value="1"/>
</dbReference>
<evidence type="ECO:0000256" key="1">
    <source>
        <dbReference type="ARBA" id="ARBA00022603"/>
    </source>
</evidence>
<dbReference type="GO" id="GO:0032259">
    <property type="term" value="P:methylation"/>
    <property type="evidence" value="ECO:0007669"/>
    <property type="project" value="UniProtKB-KW"/>
</dbReference>
<dbReference type="GO" id="GO:0008168">
    <property type="term" value="F:methyltransferase activity"/>
    <property type="evidence" value="ECO:0007669"/>
    <property type="project" value="UniProtKB-KW"/>
</dbReference>
<dbReference type="Pfam" id="PF13649">
    <property type="entry name" value="Methyltransf_25"/>
    <property type="match status" value="1"/>
</dbReference>
<keyword evidence="2" id="KW-0808">Transferase</keyword>
<gene>
    <name evidence="4" type="ORF">FHX81_2483</name>
</gene>
<dbReference type="OrthoDB" id="9765084at2"/>
<comment type="caution">
    <text evidence="4">The sequence shown here is derived from an EMBL/GenBank/DDBJ whole genome shotgun (WGS) entry which is preliminary data.</text>
</comment>
<evidence type="ECO:0000313" key="4">
    <source>
        <dbReference type="EMBL" id="TQM80158.1"/>
    </source>
</evidence>
<accession>A0A543JBE2</accession>
<dbReference type="RefSeq" id="WP_141977978.1">
    <property type="nucleotide sequence ID" value="NZ_VFPP01000001.1"/>
</dbReference>
<evidence type="ECO:0000256" key="2">
    <source>
        <dbReference type="ARBA" id="ARBA00022679"/>
    </source>
</evidence>
<protein>
    <submittedName>
        <fullName evidence="4">Ubiquinone/menaquinone biosynthesis C-methylase UbiE</fullName>
    </submittedName>
</protein>
<organism evidence="4 5">
    <name type="scientific">Saccharothrix saharensis</name>
    <dbReference type="NCBI Taxonomy" id="571190"/>
    <lineage>
        <taxon>Bacteria</taxon>
        <taxon>Bacillati</taxon>
        <taxon>Actinomycetota</taxon>
        <taxon>Actinomycetes</taxon>
        <taxon>Pseudonocardiales</taxon>
        <taxon>Pseudonocardiaceae</taxon>
        <taxon>Saccharothrix</taxon>
    </lineage>
</organism>
<keyword evidence="5" id="KW-1185">Reference proteome</keyword>
<proteinExistence type="predicted"/>
<evidence type="ECO:0000313" key="5">
    <source>
        <dbReference type="Proteomes" id="UP000316628"/>
    </source>
</evidence>
<sequence>MDHQPNPDQPATAAELFDAVGHGYEEAFGRTPAVDEAVRLLLDRLPPHAKVLDIGSGTGRPVAEDLAAAGHDVVGIDVSATMVEIARQQVPDARFVHADIREWDSEDASWDAVCAFFPFLQMTRDEVVAVLAGIARWLKPGGVLALITVPMDVEGLVVPFLGHTVRLTSFAAPDLISRVERAGLTVLDTRSTVFSPDREGQPDEEHLFVLAQA</sequence>
<dbReference type="InterPro" id="IPR041698">
    <property type="entry name" value="Methyltransf_25"/>
</dbReference>
<dbReference type="PANTHER" id="PTHR43861:SF1">
    <property type="entry name" value="TRANS-ACONITATE 2-METHYLTRANSFERASE"/>
    <property type="match status" value="1"/>
</dbReference>
<dbReference type="Proteomes" id="UP000316628">
    <property type="component" value="Unassembled WGS sequence"/>
</dbReference>
<reference evidence="4 5" key="1">
    <citation type="submission" date="2019-06" db="EMBL/GenBank/DDBJ databases">
        <title>Sequencing the genomes of 1000 actinobacteria strains.</title>
        <authorList>
            <person name="Klenk H.-P."/>
        </authorList>
    </citation>
    <scope>NUCLEOTIDE SEQUENCE [LARGE SCALE GENOMIC DNA]</scope>
    <source>
        <strain evidence="4 5">DSM 45456</strain>
    </source>
</reference>
<dbReference type="AlphaFoldDB" id="A0A543JBE2"/>
<dbReference type="Gene3D" id="3.40.50.150">
    <property type="entry name" value="Vaccinia Virus protein VP39"/>
    <property type="match status" value="1"/>
</dbReference>
<keyword evidence="1 4" id="KW-0489">Methyltransferase</keyword>
<dbReference type="InterPro" id="IPR029063">
    <property type="entry name" value="SAM-dependent_MTases_sf"/>
</dbReference>
<name>A0A543JBE2_9PSEU</name>
<dbReference type="EMBL" id="VFPP01000001">
    <property type="protein sequence ID" value="TQM80158.1"/>
    <property type="molecule type" value="Genomic_DNA"/>
</dbReference>
<feature type="domain" description="Methyltransferase" evidence="3">
    <location>
        <begin position="51"/>
        <end position="142"/>
    </location>
</feature>
<dbReference type="CDD" id="cd02440">
    <property type="entry name" value="AdoMet_MTases"/>
    <property type="match status" value="1"/>
</dbReference>
<dbReference type="PANTHER" id="PTHR43861">
    <property type="entry name" value="TRANS-ACONITATE 2-METHYLTRANSFERASE-RELATED"/>
    <property type="match status" value="1"/>
</dbReference>